<dbReference type="PROSITE" id="PS50928">
    <property type="entry name" value="ABC_TM1"/>
    <property type="match status" value="1"/>
</dbReference>
<dbReference type="InterPro" id="IPR050809">
    <property type="entry name" value="UgpAE/MalFG_permease"/>
</dbReference>
<accession>A0A9D1GXR4</accession>
<proteinExistence type="inferred from homology"/>
<evidence type="ECO:0000256" key="2">
    <source>
        <dbReference type="ARBA" id="ARBA00022448"/>
    </source>
</evidence>
<feature type="transmembrane region" description="Helical" evidence="7">
    <location>
        <begin position="201"/>
        <end position="219"/>
    </location>
</feature>
<reference evidence="9" key="1">
    <citation type="submission" date="2020-10" db="EMBL/GenBank/DDBJ databases">
        <authorList>
            <person name="Gilroy R."/>
        </authorList>
    </citation>
    <scope>NUCLEOTIDE SEQUENCE</scope>
    <source>
        <strain evidence="9">ChiGjej1B1-24693</strain>
    </source>
</reference>
<evidence type="ECO:0000256" key="6">
    <source>
        <dbReference type="ARBA" id="ARBA00023136"/>
    </source>
</evidence>
<dbReference type="GO" id="GO:0005886">
    <property type="term" value="C:plasma membrane"/>
    <property type="evidence" value="ECO:0007669"/>
    <property type="project" value="UniProtKB-SubCell"/>
</dbReference>
<keyword evidence="4 7" id="KW-0812">Transmembrane</keyword>
<evidence type="ECO:0000259" key="8">
    <source>
        <dbReference type="PROSITE" id="PS50928"/>
    </source>
</evidence>
<dbReference type="EMBL" id="DVLP01000273">
    <property type="protein sequence ID" value="HIT75728.1"/>
    <property type="molecule type" value="Genomic_DNA"/>
</dbReference>
<evidence type="ECO:0000256" key="5">
    <source>
        <dbReference type="ARBA" id="ARBA00022989"/>
    </source>
</evidence>
<dbReference type="Gene3D" id="1.10.3720.10">
    <property type="entry name" value="MetI-like"/>
    <property type="match status" value="1"/>
</dbReference>
<dbReference type="InterPro" id="IPR035906">
    <property type="entry name" value="MetI-like_sf"/>
</dbReference>
<protein>
    <submittedName>
        <fullName evidence="9">Sugar ABC transporter permease</fullName>
    </submittedName>
</protein>
<feature type="transmembrane region" description="Helical" evidence="7">
    <location>
        <begin position="7"/>
        <end position="26"/>
    </location>
</feature>
<keyword evidence="5 7" id="KW-1133">Transmembrane helix</keyword>
<feature type="transmembrane region" description="Helical" evidence="7">
    <location>
        <begin position="159"/>
        <end position="180"/>
    </location>
</feature>
<evidence type="ECO:0000256" key="1">
    <source>
        <dbReference type="ARBA" id="ARBA00004651"/>
    </source>
</evidence>
<comment type="subcellular location">
    <subcellularLocation>
        <location evidence="1 7">Cell membrane</location>
        <topology evidence="1 7">Multi-pass membrane protein</topology>
    </subcellularLocation>
</comment>
<evidence type="ECO:0000256" key="7">
    <source>
        <dbReference type="RuleBase" id="RU363032"/>
    </source>
</evidence>
<sequence>MRVRRSWQLYLLLALPMGYCLIFLYWPMYGLQLAFKDFNIVKGITASPWAGTKYLSQFFNSYLFWPVLRNTLVLNLYGLLALFPLPIILAVMMNHVRSSKFRKSVQLITYAPHFISVVVLVGIVIMLLSPVTGVINIPIRALTGDGIDFLGPSMFAHTFVWSGAWQNLGYSAIIYLAALAGIDPELHEAARVDGAGMWRRIWHIDLPGIMPVMITLLILNMGQMLSVGFEKVLLMQNSLNTGVSEVIDTYSYKVAFAGQLPQYSYATAIGLFKSVISLILILLANWLARRVAKQGLF</sequence>
<reference evidence="9" key="2">
    <citation type="journal article" date="2021" name="PeerJ">
        <title>Extensive microbial diversity within the chicken gut microbiome revealed by metagenomics and culture.</title>
        <authorList>
            <person name="Gilroy R."/>
            <person name="Ravi A."/>
            <person name="Getino M."/>
            <person name="Pursley I."/>
            <person name="Horton D.L."/>
            <person name="Alikhan N.F."/>
            <person name="Baker D."/>
            <person name="Gharbi K."/>
            <person name="Hall N."/>
            <person name="Watson M."/>
            <person name="Adriaenssens E.M."/>
            <person name="Foster-Nyarko E."/>
            <person name="Jarju S."/>
            <person name="Secka A."/>
            <person name="Antonio M."/>
            <person name="Oren A."/>
            <person name="Chaudhuri R.R."/>
            <person name="La Ragione R."/>
            <person name="Hildebrand F."/>
            <person name="Pallen M.J."/>
        </authorList>
    </citation>
    <scope>NUCLEOTIDE SEQUENCE</scope>
    <source>
        <strain evidence="9">ChiGjej1B1-24693</strain>
    </source>
</reference>
<dbReference type="AlphaFoldDB" id="A0A9D1GXR4"/>
<dbReference type="Pfam" id="PF00528">
    <property type="entry name" value="BPD_transp_1"/>
    <property type="match status" value="1"/>
</dbReference>
<feature type="transmembrane region" description="Helical" evidence="7">
    <location>
        <begin position="263"/>
        <end position="288"/>
    </location>
</feature>
<gene>
    <name evidence="9" type="ORF">IAA98_09095</name>
</gene>
<dbReference type="CDD" id="cd06261">
    <property type="entry name" value="TM_PBP2"/>
    <property type="match status" value="1"/>
</dbReference>
<dbReference type="GO" id="GO:0055085">
    <property type="term" value="P:transmembrane transport"/>
    <property type="evidence" value="ECO:0007669"/>
    <property type="project" value="InterPro"/>
</dbReference>
<feature type="domain" description="ABC transmembrane type-1" evidence="8">
    <location>
        <begin position="68"/>
        <end position="284"/>
    </location>
</feature>
<dbReference type="InterPro" id="IPR000515">
    <property type="entry name" value="MetI-like"/>
</dbReference>
<feature type="transmembrane region" description="Helical" evidence="7">
    <location>
        <begin position="72"/>
        <end position="93"/>
    </location>
</feature>
<dbReference type="PANTHER" id="PTHR43227:SF11">
    <property type="entry name" value="BLL4140 PROTEIN"/>
    <property type="match status" value="1"/>
</dbReference>
<evidence type="ECO:0000313" key="10">
    <source>
        <dbReference type="Proteomes" id="UP000886842"/>
    </source>
</evidence>
<dbReference type="SUPFAM" id="SSF161098">
    <property type="entry name" value="MetI-like"/>
    <property type="match status" value="1"/>
</dbReference>
<dbReference type="Proteomes" id="UP000886842">
    <property type="component" value="Unassembled WGS sequence"/>
</dbReference>
<keyword evidence="3" id="KW-1003">Cell membrane</keyword>
<keyword evidence="2 7" id="KW-0813">Transport</keyword>
<evidence type="ECO:0000256" key="3">
    <source>
        <dbReference type="ARBA" id="ARBA00022475"/>
    </source>
</evidence>
<evidence type="ECO:0000256" key="4">
    <source>
        <dbReference type="ARBA" id="ARBA00022692"/>
    </source>
</evidence>
<evidence type="ECO:0000313" key="9">
    <source>
        <dbReference type="EMBL" id="HIT75728.1"/>
    </source>
</evidence>
<comment type="similarity">
    <text evidence="7">Belongs to the binding-protein-dependent transport system permease family.</text>
</comment>
<dbReference type="PANTHER" id="PTHR43227">
    <property type="entry name" value="BLL4140 PROTEIN"/>
    <property type="match status" value="1"/>
</dbReference>
<keyword evidence="6 7" id="KW-0472">Membrane</keyword>
<organism evidence="9 10">
    <name type="scientific">Candidatus Avipropionibacterium avicola</name>
    <dbReference type="NCBI Taxonomy" id="2840701"/>
    <lineage>
        <taxon>Bacteria</taxon>
        <taxon>Bacillati</taxon>
        <taxon>Actinomycetota</taxon>
        <taxon>Actinomycetes</taxon>
        <taxon>Propionibacteriales</taxon>
        <taxon>Propionibacteriaceae</taxon>
        <taxon>Propionibacteriaceae incertae sedis</taxon>
        <taxon>Candidatus Avipropionibacterium</taxon>
    </lineage>
</organism>
<comment type="caution">
    <text evidence="9">The sequence shown here is derived from an EMBL/GenBank/DDBJ whole genome shotgun (WGS) entry which is preliminary data.</text>
</comment>
<name>A0A9D1GXR4_9ACTN</name>
<feature type="transmembrane region" description="Helical" evidence="7">
    <location>
        <begin position="114"/>
        <end position="139"/>
    </location>
</feature>